<keyword evidence="2" id="KW-1185">Reference proteome</keyword>
<sequence length="66" mass="7696">MKQNRVTKISSEGETKKFFTTTEKLFSTVSLYDVQLCRHLYIHIIPETQIGPLRKGDACFRTFTKL</sequence>
<accession>A0A8T2RJA3</accession>
<evidence type="ECO:0000313" key="2">
    <source>
        <dbReference type="Proteomes" id="UP000825935"/>
    </source>
</evidence>
<organism evidence="1 2">
    <name type="scientific">Ceratopteris richardii</name>
    <name type="common">Triangle waterfern</name>
    <dbReference type="NCBI Taxonomy" id="49495"/>
    <lineage>
        <taxon>Eukaryota</taxon>
        <taxon>Viridiplantae</taxon>
        <taxon>Streptophyta</taxon>
        <taxon>Embryophyta</taxon>
        <taxon>Tracheophyta</taxon>
        <taxon>Polypodiopsida</taxon>
        <taxon>Polypodiidae</taxon>
        <taxon>Polypodiales</taxon>
        <taxon>Pteridineae</taxon>
        <taxon>Pteridaceae</taxon>
        <taxon>Parkerioideae</taxon>
        <taxon>Ceratopteris</taxon>
    </lineage>
</organism>
<dbReference type="EMBL" id="CM035432">
    <property type="protein sequence ID" value="KAH7295797.1"/>
    <property type="molecule type" value="Genomic_DNA"/>
</dbReference>
<gene>
    <name evidence="1" type="ORF">KP509_27G066400</name>
</gene>
<dbReference type="Proteomes" id="UP000825935">
    <property type="component" value="Chromosome 27"/>
</dbReference>
<comment type="caution">
    <text evidence="1">The sequence shown here is derived from an EMBL/GenBank/DDBJ whole genome shotgun (WGS) entry which is preliminary data.</text>
</comment>
<proteinExistence type="predicted"/>
<protein>
    <submittedName>
        <fullName evidence="1">Uncharacterized protein</fullName>
    </submittedName>
</protein>
<dbReference type="AlphaFoldDB" id="A0A8T2RJA3"/>
<reference evidence="1 2" key="1">
    <citation type="submission" date="2021-08" db="EMBL/GenBank/DDBJ databases">
        <title>WGS assembly of Ceratopteris richardii.</title>
        <authorList>
            <person name="Marchant D.B."/>
            <person name="Chen G."/>
            <person name="Jenkins J."/>
            <person name="Shu S."/>
            <person name="Leebens-Mack J."/>
            <person name="Grimwood J."/>
            <person name="Schmutz J."/>
            <person name="Soltis P."/>
            <person name="Soltis D."/>
            <person name="Chen Z.-H."/>
        </authorList>
    </citation>
    <scope>NUCLEOTIDE SEQUENCE [LARGE SCALE GENOMIC DNA]</scope>
    <source>
        <strain evidence="1">Whitten #5841</strain>
        <tissue evidence="1">Leaf</tissue>
    </source>
</reference>
<name>A0A8T2RJA3_CERRI</name>
<evidence type="ECO:0000313" key="1">
    <source>
        <dbReference type="EMBL" id="KAH7295797.1"/>
    </source>
</evidence>